<dbReference type="Proteomes" id="UP001227230">
    <property type="component" value="Chromosome 4"/>
</dbReference>
<dbReference type="EMBL" id="CP126651">
    <property type="protein sequence ID" value="WJZ85170.1"/>
    <property type="molecule type" value="Genomic_DNA"/>
</dbReference>
<keyword evidence="3 6" id="KW-0805">Transcription regulation</keyword>
<evidence type="ECO:0000313" key="9">
    <source>
        <dbReference type="EMBL" id="WJZ85170.1"/>
    </source>
</evidence>
<comment type="function">
    <text evidence="6">Transcriptional repressor that regulates multiple aspects of plant growth and development.</text>
</comment>
<name>A0ABY9BQM6_VITVI</name>
<keyword evidence="2 6" id="KW-0678">Repressor</keyword>
<gene>
    <name evidence="9" type="ORF">VitviT2T_004721</name>
</gene>
<protein>
    <recommendedName>
        <fullName evidence="6">Transcription repressor</fullName>
    </recommendedName>
    <alternativeName>
        <fullName evidence="6">Ovate family protein</fullName>
    </alternativeName>
</protein>
<dbReference type="Pfam" id="PF04844">
    <property type="entry name" value="Ovate"/>
    <property type="match status" value="1"/>
</dbReference>
<evidence type="ECO:0000256" key="6">
    <source>
        <dbReference type="RuleBase" id="RU367028"/>
    </source>
</evidence>
<evidence type="ECO:0000313" key="10">
    <source>
        <dbReference type="Proteomes" id="UP001227230"/>
    </source>
</evidence>
<evidence type="ECO:0000256" key="4">
    <source>
        <dbReference type="ARBA" id="ARBA00023163"/>
    </source>
</evidence>
<keyword evidence="5 6" id="KW-0539">Nucleus</keyword>
<evidence type="ECO:0000256" key="3">
    <source>
        <dbReference type="ARBA" id="ARBA00023015"/>
    </source>
</evidence>
<evidence type="ECO:0000256" key="5">
    <source>
        <dbReference type="ARBA" id="ARBA00023242"/>
    </source>
</evidence>
<feature type="domain" description="OVATE" evidence="8">
    <location>
        <begin position="136"/>
        <end position="199"/>
    </location>
</feature>
<dbReference type="NCBIfam" id="TIGR01568">
    <property type="entry name" value="A_thal_3678"/>
    <property type="match status" value="1"/>
</dbReference>
<dbReference type="InterPro" id="IPR006458">
    <property type="entry name" value="Ovate_C"/>
</dbReference>
<feature type="region of interest" description="Disordered" evidence="7">
    <location>
        <begin position="1"/>
        <end position="47"/>
    </location>
</feature>
<comment type="subcellular location">
    <subcellularLocation>
        <location evidence="1 6">Nucleus</location>
    </subcellularLocation>
</comment>
<accession>A0ABY9BQM6</accession>
<keyword evidence="4 6" id="KW-0804">Transcription</keyword>
<dbReference type="PROSITE" id="PS51754">
    <property type="entry name" value="OVATE"/>
    <property type="match status" value="1"/>
</dbReference>
<keyword evidence="10" id="KW-1185">Reference proteome</keyword>
<evidence type="ECO:0000259" key="8">
    <source>
        <dbReference type="PROSITE" id="PS51754"/>
    </source>
</evidence>
<proteinExistence type="predicted"/>
<evidence type="ECO:0000256" key="1">
    <source>
        <dbReference type="ARBA" id="ARBA00004123"/>
    </source>
</evidence>
<dbReference type="PANTHER" id="PTHR33057">
    <property type="entry name" value="TRANSCRIPTION REPRESSOR OFP7-RELATED"/>
    <property type="match status" value="1"/>
</dbReference>
<sequence length="225" mass="25612">MPRSFGIFRSKYKKNKPRSQAPPSRWWSSGKGPLSGCEVPKPPSITVKRDQRNGLYATGEINDQVESPRGFLLESPTLTNTPPGLHGTHRFFVTIGESNSLVEEARMCVWLSDSTSGLGPAGRDSHLRMSRDSVAVPTYSMDPRDEFRRSMEEMVRSRLEQNLAVDWDYLVELVMCYVELNEKEARKYILKAFVDLIVPLRHIQGEIPAKSRQNRCRMRLPGFVA</sequence>
<organism evidence="9 10">
    <name type="scientific">Vitis vinifera</name>
    <name type="common">Grape</name>
    <dbReference type="NCBI Taxonomy" id="29760"/>
    <lineage>
        <taxon>Eukaryota</taxon>
        <taxon>Viridiplantae</taxon>
        <taxon>Streptophyta</taxon>
        <taxon>Embryophyta</taxon>
        <taxon>Tracheophyta</taxon>
        <taxon>Spermatophyta</taxon>
        <taxon>Magnoliopsida</taxon>
        <taxon>eudicotyledons</taxon>
        <taxon>Gunneridae</taxon>
        <taxon>Pentapetalae</taxon>
        <taxon>rosids</taxon>
        <taxon>Vitales</taxon>
        <taxon>Vitaceae</taxon>
        <taxon>Viteae</taxon>
        <taxon>Vitis</taxon>
    </lineage>
</organism>
<dbReference type="InterPro" id="IPR038933">
    <property type="entry name" value="Ovate"/>
</dbReference>
<dbReference type="PANTHER" id="PTHR33057:SF117">
    <property type="entry name" value="TRANSCRIPTION REPRESSOR OFP14"/>
    <property type="match status" value="1"/>
</dbReference>
<reference evidence="9 10" key="1">
    <citation type="journal article" date="2023" name="Hortic Res">
        <title>The complete reference genome for grapevine (Vitis vinifera L.) genetics and breeding.</title>
        <authorList>
            <person name="Shi X."/>
            <person name="Cao S."/>
            <person name="Wang X."/>
            <person name="Huang S."/>
            <person name="Wang Y."/>
            <person name="Liu Z."/>
            <person name="Liu W."/>
            <person name="Leng X."/>
            <person name="Peng Y."/>
            <person name="Wang N."/>
            <person name="Wang Y."/>
            <person name="Ma Z."/>
            <person name="Xu X."/>
            <person name="Zhang F."/>
            <person name="Xue H."/>
            <person name="Zhong H."/>
            <person name="Wang Y."/>
            <person name="Zhang K."/>
            <person name="Velt A."/>
            <person name="Avia K."/>
            <person name="Holtgrawe D."/>
            <person name="Grimplet J."/>
            <person name="Matus J.T."/>
            <person name="Ware D."/>
            <person name="Wu X."/>
            <person name="Wang H."/>
            <person name="Liu C."/>
            <person name="Fang Y."/>
            <person name="Rustenholz C."/>
            <person name="Cheng Z."/>
            <person name="Xiao H."/>
            <person name="Zhou Y."/>
        </authorList>
    </citation>
    <scope>NUCLEOTIDE SEQUENCE [LARGE SCALE GENOMIC DNA]</scope>
    <source>
        <strain evidence="10">cv. Pinot noir / PN40024</strain>
        <tissue evidence="9">Leaf</tissue>
    </source>
</reference>
<evidence type="ECO:0000256" key="2">
    <source>
        <dbReference type="ARBA" id="ARBA00022491"/>
    </source>
</evidence>
<evidence type="ECO:0000256" key="7">
    <source>
        <dbReference type="SAM" id="MobiDB-lite"/>
    </source>
</evidence>